<comment type="caution">
    <text evidence="7">The sequence shown here is derived from an EMBL/GenBank/DDBJ whole genome shotgun (WGS) entry which is preliminary data.</text>
</comment>
<evidence type="ECO:0000256" key="4">
    <source>
        <dbReference type="ARBA" id="ARBA00022764"/>
    </source>
</evidence>
<dbReference type="Proteomes" id="UP001297581">
    <property type="component" value="Unassembled WGS sequence"/>
</dbReference>
<name>A0AAJ1BI89_9GAMM</name>
<dbReference type="GO" id="GO:0030288">
    <property type="term" value="C:outer membrane-bounded periplasmic space"/>
    <property type="evidence" value="ECO:0007669"/>
    <property type="project" value="TreeGrafter"/>
</dbReference>
<gene>
    <name evidence="7" type="ORF">MJ923_13085</name>
</gene>
<reference evidence="7 8" key="1">
    <citation type="submission" date="2022-02" db="EMBL/GenBank/DDBJ databases">
        <title>The genome sequence of Shewanella sp. 3B26.</title>
        <authorList>
            <person name="Du J."/>
        </authorList>
    </citation>
    <scope>NUCLEOTIDE SEQUENCE [LARGE SCALE GENOMIC DNA]</scope>
    <source>
        <strain evidence="7 8">3B26</strain>
    </source>
</reference>
<feature type="region of interest" description="Disordered" evidence="5">
    <location>
        <begin position="137"/>
        <end position="168"/>
    </location>
</feature>
<comment type="subcellular location">
    <subcellularLocation>
        <location evidence="1">Periplasm</location>
    </subcellularLocation>
</comment>
<evidence type="ECO:0000313" key="7">
    <source>
        <dbReference type="EMBL" id="MCH4295238.1"/>
    </source>
</evidence>
<comment type="similarity">
    <text evidence="2">Belongs to the CpxP/Spy family.</text>
</comment>
<keyword evidence="3 6" id="KW-0732">Signal</keyword>
<feature type="compositionally biased region" description="Basic and acidic residues" evidence="5">
    <location>
        <begin position="138"/>
        <end position="168"/>
    </location>
</feature>
<organism evidence="7 8">
    <name type="scientific">Shewanella zhuhaiensis</name>
    <dbReference type="NCBI Taxonomy" id="2919576"/>
    <lineage>
        <taxon>Bacteria</taxon>
        <taxon>Pseudomonadati</taxon>
        <taxon>Pseudomonadota</taxon>
        <taxon>Gammaproteobacteria</taxon>
        <taxon>Alteromonadales</taxon>
        <taxon>Shewanellaceae</taxon>
        <taxon>Shewanella</taxon>
    </lineage>
</organism>
<dbReference type="PANTHER" id="PTHR38102:SF1">
    <property type="entry name" value="PERIPLASMIC CHAPERONE SPY"/>
    <property type="match status" value="1"/>
</dbReference>
<evidence type="ECO:0000313" key="8">
    <source>
        <dbReference type="Proteomes" id="UP001297581"/>
    </source>
</evidence>
<feature type="region of interest" description="Disordered" evidence="5">
    <location>
        <begin position="67"/>
        <end position="86"/>
    </location>
</feature>
<evidence type="ECO:0000256" key="1">
    <source>
        <dbReference type="ARBA" id="ARBA00004418"/>
    </source>
</evidence>
<sequence length="168" mass="19505">MNKLMKRGVIALMVSGALLGGTAAIANPYHEGHGERGPMMMEKMRHMFRGLDLTAEQKTQIRELMKAHKEDRKAQREGKDDAARSAHHDKMMALMNAERFDEAAAKALIAERQAQGEARALEAMKLQHEIYQVLTPEQKAKFQTRFDEKRKEREERREERRKEREDSF</sequence>
<evidence type="ECO:0000256" key="2">
    <source>
        <dbReference type="ARBA" id="ARBA00008441"/>
    </source>
</evidence>
<dbReference type="CDD" id="cd09916">
    <property type="entry name" value="CpxP_like"/>
    <property type="match status" value="1"/>
</dbReference>
<evidence type="ECO:0000256" key="6">
    <source>
        <dbReference type="SAM" id="SignalP"/>
    </source>
</evidence>
<feature type="chain" id="PRO_5042603714" evidence="6">
    <location>
        <begin position="27"/>
        <end position="168"/>
    </location>
</feature>
<dbReference type="EMBL" id="JAKUDL010000004">
    <property type="protein sequence ID" value="MCH4295238.1"/>
    <property type="molecule type" value="Genomic_DNA"/>
</dbReference>
<proteinExistence type="inferred from homology"/>
<dbReference type="InterPro" id="IPR012899">
    <property type="entry name" value="LTXXQ"/>
</dbReference>
<accession>A0AAJ1BI89</accession>
<evidence type="ECO:0000256" key="5">
    <source>
        <dbReference type="SAM" id="MobiDB-lite"/>
    </source>
</evidence>
<keyword evidence="8" id="KW-1185">Reference proteome</keyword>
<keyword evidence="4" id="KW-0574">Periplasm</keyword>
<dbReference type="AlphaFoldDB" id="A0AAJ1BI89"/>
<dbReference type="InterPro" id="IPR052211">
    <property type="entry name" value="Cpx_auxiliary_protein"/>
</dbReference>
<dbReference type="RefSeq" id="WP_240591478.1">
    <property type="nucleotide sequence ID" value="NZ_JAKUDL010000004.1"/>
</dbReference>
<feature type="signal peptide" evidence="6">
    <location>
        <begin position="1"/>
        <end position="26"/>
    </location>
</feature>
<dbReference type="GO" id="GO:0051082">
    <property type="term" value="F:unfolded protein binding"/>
    <property type="evidence" value="ECO:0007669"/>
    <property type="project" value="TreeGrafter"/>
</dbReference>
<dbReference type="PANTHER" id="PTHR38102">
    <property type="entry name" value="PERIPLASMIC CHAPERONE SPY"/>
    <property type="match status" value="1"/>
</dbReference>
<protein>
    <submittedName>
        <fullName evidence="7">Spy/CpxP family protein refolding chaperone</fullName>
    </submittedName>
</protein>
<evidence type="ECO:0000256" key="3">
    <source>
        <dbReference type="ARBA" id="ARBA00022729"/>
    </source>
</evidence>
<dbReference type="Pfam" id="PF07813">
    <property type="entry name" value="LTXXQ"/>
    <property type="match status" value="1"/>
</dbReference>
<dbReference type="Gene3D" id="1.20.120.1490">
    <property type="match status" value="1"/>
</dbReference>